<dbReference type="SUPFAM" id="SSF56784">
    <property type="entry name" value="HAD-like"/>
    <property type="match status" value="1"/>
</dbReference>
<sequence>MIEETALEAIHNKLDTLLNQHGLVLLGIYYCPHTPEEGCNCRKPSTGMFTQAADEQGVDLTSSYMIGDSVADVLAANAVGSQSILVKTGNGQRTEREILNGKLSADFVGDNLSECAEYIVNLEAQR</sequence>
<dbReference type="GO" id="GO:0005975">
    <property type="term" value="P:carbohydrate metabolic process"/>
    <property type="evidence" value="ECO:0007669"/>
    <property type="project" value="InterPro"/>
</dbReference>
<dbReference type="Pfam" id="PF13242">
    <property type="entry name" value="Hydrolase_like"/>
    <property type="match status" value="1"/>
</dbReference>
<reference evidence="1" key="1">
    <citation type="submission" date="2018-05" db="EMBL/GenBank/DDBJ databases">
        <authorList>
            <person name="Lanie J.A."/>
            <person name="Ng W.-L."/>
            <person name="Kazmierczak K.M."/>
            <person name="Andrzejewski T.M."/>
            <person name="Davidsen T.M."/>
            <person name="Wayne K.J."/>
            <person name="Tettelin H."/>
            <person name="Glass J.I."/>
            <person name="Rusch D."/>
            <person name="Podicherti R."/>
            <person name="Tsui H.-C.T."/>
            <person name="Winkler M.E."/>
        </authorList>
    </citation>
    <scope>NUCLEOTIDE SEQUENCE</scope>
</reference>
<dbReference type="Gene3D" id="3.40.50.1000">
    <property type="entry name" value="HAD superfamily/HAD-like"/>
    <property type="match status" value="1"/>
</dbReference>
<dbReference type="AlphaFoldDB" id="A0A381P9M6"/>
<accession>A0A381P9M6</accession>
<organism evidence="1">
    <name type="scientific">marine metagenome</name>
    <dbReference type="NCBI Taxonomy" id="408172"/>
    <lineage>
        <taxon>unclassified sequences</taxon>
        <taxon>metagenomes</taxon>
        <taxon>ecological metagenomes</taxon>
    </lineage>
</organism>
<dbReference type="InterPro" id="IPR004446">
    <property type="entry name" value="Heptose_bisP_phosphatase"/>
</dbReference>
<name>A0A381P9M6_9ZZZZ</name>
<evidence type="ECO:0008006" key="2">
    <source>
        <dbReference type="Google" id="ProtNLM"/>
    </source>
</evidence>
<dbReference type="PANTHER" id="PTHR42891:SF1">
    <property type="entry name" value="D-GLYCERO-BETA-D-MANNO-HEPTOSE-1,7-BISPHOSPHATE 7-PHOSPHATASE"/>
    <property type="match status" value="1"/>
</dbReference>
<protein>
    <recommendedName>
        <fullName evidence="2">D,D-heptose 1,7-bisphosphate phosphatase</fullName>
    </recommendedName>
</protein>
<dbReference type="InterPro" id="IPR023214">
    <property type="entry name" value="HAD_sf"/>
</dbReference>
<proteinExistence type="predicted"/>
<gene>
    <name evidence="1" type="ORF">METZ01_LOCUS16484</name>
</gene>
<dbReference type="InterPro" id="IPR036412">
    <property type="entry name" value="HAD-like_sf"/>
</dbReference>
<dbReference type="PANTHER" id="PTHR42891">
    <property type="entry name" value="D-GLYCERO-BETA-D-MANNO-HEPTOSE-1,7-BISPHOSPHATE 7-PHOSPHATASE"/>
    <property type="match status" value="1"/>
</dbReference>
<dbReference type="EMBL" id="UINC01000921">
    <property type="protein sequence ID" value="SUZ63630.1"/>
    <property type="molecule type" value="Genomic_DNA"/>
</dbReference>
<dbReference type="InterPro" id="IPR006549">
    <property type="entry name" value="HAD-SF_hydro_IIIA"/>
</dbReference>
<dbReference type="NCBIfam" id="TIGR01662">
    <property type="entry name" value="HAD-SF-IIIA"/>
    <property type="match status" value="1"/>
</dbReference>
<evidence type="ECO:0000313" key="1">
    <source>
        <dbReference type="EMBL" id="SUZ63630.1"/>
    </source>
</evidence>
<dbReference type="GO" id="GO:0016791">
    <property type="term" value="F:phosphatase activity"/>
    <property type="evidence" value="ECO:0007669"/>
    <property type="project" value="InterPro"/>
</dbReference>